<dbReference type="Proteomes" id="UP000275385">
    <property type="component" value="Unassembled WGS sequence"/>
</dbReference>
<dbReference type="SUPFAM" id="SSF82199">
    <property type="entry name" value="SET domain"/>
    <property type="match status" value="1"/>
</dbReference>
<dbReference type="EMBL" id="QVQW01000027">
    <property type="protein sequence ID" value="RKU44798.1"/>
    <property type="molecule type" value="Genomic_DNA"/>
</dbReference>
<reference evidence="1 2" key="1">
    <citation type="submission" date="2018-08" db="EMBL/GenBank/DDBJ databases">
        <title>Draft genome of the lignicolous fungus Coniochaeta pulveracea.</title>
        <authorList>
            <person name="Borstlap C.J."/>
            <person name="De Witt R.N."/>
            <person name="Botha A."/>
            <person name="Volschenk H."/>
        </authorList>
    </citation>
    <scope>NUCLEOTIDE SEQUENCE [LARGE SCALE GENOMIC DNA]</scope>
    <source>
        <strain evidence="1 2">CAB683</strain>
    </source>
</reference>
<gene>
    <name evidence="1" type="ORF">DL546_007647</name>
</gene>
<dbReference type="Gene3D" id="3.90.1410.10">
    <property type="entry name" value="set domain protein methyltransferase, domain 1"/>
    <property type="match status" value="1"/>
</dbReference>
<dbReference type="PANTHER" id="PTHR13271:SF146">
    <property type="entry name" value="SET DOMAIN-CONTAINING PROTEIN"/>
    <property type="match status" value="1"/>
</dbReference>
<keyword evidence="2" id="KW-1185">Reference proteome</keyword>
<evidence type="ECO:0008006" key="3">
    <source>
        <dbReference type="Google" id="ProtNLM"/>
    </source>
</evidence>
<dbReference type="GO" id="GO:0016279">
    <property type="term" value="F:protein-lysine N-methyltransferase activity"/>
    <property type="evidence" value="ECO:0007669"/>
    <property type="project" value="TreeGrafter"/>
</dbReference>
<dbReference type="InterPro" id="IPR050600">
    <property type="entry name" value="SETD3_SETD6_MTase"/>
</dbReference>
<dbReference type="GO" id="GO:0005634">
    <property type="term" value="C:nucleus"/>
    <property type="evidence" value="ECO:0007669"/>
    <property type="project" value="TreeGrafter"/>
</dbReference>
<proteinExistence type="predicted"/>
<protein>
    <recommendedName>
        <fullName evidence="3">SET domain-containing protein</fullName>
    </recommendedName>
</protein>
<evidence type="ECO:0000313" key="2">
    <source>
        <dbReference type="Proteomes" id="UP000275385"/>
    </source>
</evidence>
<dbReference type="InterPro" id="IPR046341">
    <property type="entry name" value="SET_dom_sf"/>
</dbReference>
<dbReference type="AlphaFoldDB" id="A0A420YA83"/>
<dbReference type="OrthoDB" id="42889at2759"/>
<sequence>MDSLPPHVIGRFFLIQQYLLGEDSFWCPYIRSLPQPEYMNTWALPTFWPEEDIEYLEGTNADVAIQEIQANVKTEYKQARKILKECDFPGWQDYTRLLYNWAFCIFTSRSFRPSTVFSPRIQEQVGHIVDGRCSLDDFSVLMPVFDIANHALTAKVEWDTATDPSSCTLKTFATYQPGQQVFNNYGNKTNSELLLGYRFIIPETETLHNDYVHVRKRMSDTSEPTTPDSKPKDFLISLRPMRDPSSLVGQTRPHILPAGQQHVLPAFAHVEDGLIQDLVTVIARAHGHADIADALVDTVLGSSTERGQLSALPDSFDIVADVRDTLMGKLVHDYEKIAEVEFEEDEEGRIITENQNQELALAYRLQCEKVLRVVIELLEEGSSVS</sequence>
<dbReference type="PANTHER" id="PTHR13271">
    <property type="entry name" value="UNCHARACTERIZED PUTATIVE METHYLTRANSFERASE"/>
    <property type="match status" value="1"/>
</dbReference>
<accession>A0A420YA83</accession>
<evidence type="ECO:0000313" key="1">
    <source>
        <dbReference type="EMBL" id="RKU44798.1"/>
    </source>
</evidence>
<comment type="caution">
    <text evidence="1">The sequence shown here is derived from an EMBL/GenBank/DDBJ whole genome shotgun (WGS) entry which is preliminary data.</text>
</comment>
<organism evidence="1 2">
    <name type="scientific">Coniochaeta pulveracea</name>
    <dbReference type="NCBI Taxonomy" id="177199"/>
    <lineage>
        <taxon>Eukaryota</taxon>
        <taxon>Fungi</taxon>
        <taxon>Dikarya</taxon>
        <taxon>Ascomycota</taxon>
        <taxon>Pezizomycotina</taxon>
        <taxon>Sordariomycetes</taxon>
        <taxon>Sordariomycetidae</taxon>
        <taxon>Coniochaetales</taxon>
        <taxon>Coniochaetaceae</taxon>
        <taxon>Coniochaeta</taxon>
    </lineage>
</organism>
<name>A0A420YA83_9PEZI</name>
<dbReference type="STRING" id="177199.A0A420YA83"/>